<dbReference type="InterPro" id="IPR043151">
    <property type="entry name" value="BAH_sf"/>
</dbReference>
<evidence type="ECO:0000256" key="9">
    <source>
        <dbReference type="PIRSR" id="PIRSR037404-1"/>
    </source>
</evidence>
<evidence type="ECO:0000256" key="5">
    <source>
        <dbReference type="ARBA" id="ARBA00022737"/>
    </source>
</evidence>
<evidence type="ECO:0000256" key="7">
    <source>
        <dbReference type="ARBA" id="ARBA00023242"/>
    </source>
</evidence>
<dbReference type="FunFam" id="3.90.120.10:FF:000002">
    <property type="entry name" value="DNA (cytosine-5)-methyltransferase"/>
    <property type="match status" value="1"/>
</dbReference>
<accession>A0A2K1JVH1</accession>
<dbReference type="EnsemblPlants" id="Pp3c11_20540V3.1">
    <property type="protein sequence ID" value="Pp3c11_20540V3.1"/>
    <property type="gene ID" value="Pp3c11_20540"/>
</dbReference>
<dbReference type="InterPro" id="IPR031303">
    <property type="entry name" value="C5_meth_CS"/>
</dbReference>
<dbReference type="InterPro" id="IPR001025">
    <property type="entry name" value="BAH_dom"/>
</dbReference>
<evidence type="ECO:0000256" key="2">
    <source>
        <dbReference type="ARBA" id="ARBA00022603"/>
    </source>
</evidence>
<dbReference type="RefSeq" id="XP_024387799.1">
    <property type="nucleotide sequence ID" value="XM_024532031.2"/>
</dbReference>
<reference evidence="16" key="3">
    <citation type="submission" date="2020-12" db="UniProtKB">
        <authorList>
            <consortium name="EnsemblPlants"/>
        </authorList>
    </citation>
    <scope>IDENTIFICATION</scope>
</reference>
<dbReference type="PIRSF" id="PIRSF037404">
    <property type="entry name" value="DNMT1"/>
    <property type="match status" value="1"/>
</dbReference>
<dbReference type="NCBIfam" id="TIGR00675">
    <property type="entry name" value="dcm"/>
    <property type="match status" value="1"/>
</dbReference>
<dbReference type="STRING" id="3218.A0A2K1JVH1"/>
<dbReference type="GO" id="GO:0003677">
    <property type="term" value="F:DNA binding"/>
    <property type="evidence" value="ECO:0000318"/>
    <property type="project" value="GO_Central"/>
</dbReference>
<evidence type="ECO:0000256" key="6">
    <source>
        <dbReference type="ARBA" id="ARBA00023125"/>
    </source>
</evidence>
<evidence type="ECO:0000256" key="4">
    <source>
        <dbReference type="ARBA" id="ARBA00022691"/>
    </source>
</evidence>
<evidence type="ECO:0000259" key="14">
    <source>
        <dbReference type="PROSITE" id="PS51038"/>
    </source>
</evidence>
<keyword evidence="4 8" id="KW-0949">S-adenosyl-L-methionine</keyword>
<feature type="region of interest" description="Disordered" evidence="13">
    <location>
        <begin position="713"/>
        <end position="753"/>
    </location>
</feature>
<dbReference type="GeneID" id="112288148"/>
<dbReference type="Pfam" id="PF00145">
    <property type="entry name" value="DNA_methylase"/>
    <property type="match status" value="2"/>
</dbReference>
<dbReference type="EnsemblPlants" id="Pp3c11_20540V3.5">
    <property type="protein sequence ID" value="Pp3c11_20540V3.5"/>
    <property type="gene ID" value="Pp3c11_20540"/>
</dbReference>
<dbReference type="GO" id="GO:0032259">
    <property type="term" value="P:methylation"/>
    <property type="evidence" value="ECO:0007669"/>
    <property type="project" value="UniProtKB-KW"/>
</dbReference>
<keyword evidence="5" id="KW-0677">Repeat</keyword>
<dbReference type="EnsemblPlants" id="Pp3c11_20540V3.4">
    <property type="protein sequence ID" value="Pp3c11_20540V3.4"/>
    <property type="gene ID" value="Pp3c11_20540"/>
</dbReference>
<dbReference type="Pfam" id="PF12047">
    <property type="entry name" value="DNMT1-RFD"/>
    <property type="match status" value="2"/>
</dbReference>
<feature type="region of interest" description="Disordered" evidence="13">
    <location>
        <begin position="1"/>
        <end position="75"/>
    </location>
</feature>
<evidence type="ECO:0000256" key="3">
    <source>
        <dbReference type="ARBA" id="ARBA00022679"/>
    </source>
</evidence>
<dbReference type="InterPro" id="IPR022702">
    <property type="entry name" value="Cytosine_MeTrfase1_RFD"/>
</dbReference>
<comment type="subcellular location">
    <subcellularLocation>
        <location evidence="1 8">Nucleus</location>
    </subcellularLocation>
</comment>
<keyword evidence="7 8" id="KW-0539">Nucleus</keyword>
<reference evidence="15 17" key="1">
    <citation type="journal article" date="2008" name="Science">
        <title>The Physcomitrella genome reveals evolutionary insights into the conquest of land by plants.</title>
        <authorList>
            <person name="Rensing S."/>
            <person name="Lang D."/>
            <person name="Zimmer A."/>
            <person name="Terry A."/>
            <person name="Salamov A."/>
            <person name="Shapiro H."/>
            <person name="Nishiyama T."/>
            <person name="Perroud P.-F."/>
            <person name="Lindquist E."/>
            <person name="Kamisugi Y."/>
            <person name="Tanahashi T."/>
            <person name="Sakakibara K."/>
            <person name="Fujita T."/>
            <person name="Oishi K."/>
            <person name="Shin-I T."/>
            <person name="Kuroki Y."/>
            <person name="Toyoda A."/>
            <person name="Suzuki Y."/>
            <person name="Hashimoto A."/>
            <person name="Yamaguchi K."/>
            <person name="Sugano A."/>
            <person name="Kohara Y."/>
            <person name="Fujiyama A."/>
            <person name="Anterola A."/>
            <person name="Aoki S."/>
            <person name="Ashton N."/>
            <person name="Barbazuk W.B."/>
            <person name="Barker E."/>
            <person name="Bennetzen J."/>
            <person name="Bezanilla M."/>
            <person name="Blankenship R."/>
            <person name="Cho S.H."/>
            <person name="Dutcher S."/>
            <person name="Estelle M."/>
            <person name="Fawcett J.A."/>
            <person name="Gundlach H."/>
            <person name="Hanada K."/>
            <person name="Heyl A."/>
            <person name="Hicks K.A."/>
            <person name="Hugh J."/>
            <person name="Lohr M."/>
            <person name="Mayer K."/>
            <person name="Melkozernov A."/>
            <person name="Murata T."/>
            <person name="Nelson D."/>
            <person name="Pils B."/>
            <person name="Prigge M."/>
            <person name="Reiss B."/>
            <person name="Renner T."/>
            <person name="Rombauts S."/>
            <person name="Rushton P."/>
            <person name="Sanderfoot A."/>
            <person name="Schween G."/>
            <person name="Shiu S.-H."/>
            <person name="Stueber K."/>
            <person name="Theodoulou F.L."/>
            <person name="Tu H."/>
            <person name="Van de Peer Y."/>
            <person name="Verrier P.J."/>
            <person name="Waters E."/>
            <person name="Wood A."/>
            <person name="Yang L."/>
            <person name="Cove D."/>
            <person name="Cuming A."/>
            <person name="Hasebe M."/>
            <person name="Lucas S."/>
            <person name="Mishler D.B."/>
            <person name="Reski R."/>
            <person name="Grigoriev I."/>
            <person name="Quatrano R.S."/>
            <person name="Boore J.L."/>
        </authorList>
    </citation>
    <scope>NUCLEOTIDE SEQUENCE [LARGE SCALE GENOMIC DNA]</scope>
    <source>
        <strain evidence="16 17">cv. Gransden 2004</strain>
    </source>
</reference>
<feature type="domain" description="BAH" evidence="14">
    <location>
        <begin position="768"/>
        <end position="905"/>
    </location>
</feature>
<dbReference type="Gramene" id="Pp3c11_20540V3.3">
    <property type="protein sequence ID" value="Pp3c11_20540V3.3"/>
    <property type="gene ID" value="Pp3c11_20540"/>
</dbReference>
<dbReference type="Gene3D" id="3.90.120.10">
    <property type="entry name" value="DNA Methylase, subunit A, domain 2"/>
    <property type="match status" value="2"/>
</dbReference>
<dbReference type="PROSITE" id="PS00094">
    <property type="entry name" value="C5_MTASE_1"/>
    <property type="match status" value="1"/>
</dbReference>
<evidence type="ECO:0000256" key="11">
    <source>
        <dbReference type="RuleBase" id="RU000416"/>
    </source>
</evidence>
<dbReference type="Pfam" id="PF01426">
    <property type="entry name" value="BAH"/>
    <property type="match status" value="2"/>
</dbReference>
<dbReference type="GO" id="GO:0005634">
    <property type="term" value="C:nucleus"/>
    <property type="evidence" value="ECO:0000318"/>
    <property type="project" value="GO_Central"/>
</dbReference>
<dbReference type="Proteomes" id="UP000006727">
    <property type="component" value="Chromosome 11"/>
</dbReference>
<reference evidence="15 17" key="2">
    <citation type="journal article" date="2018" name="Plant J.">
        <title>The Physcomitrella patens chromosome-scale assembly reveals moss genome structure and evolution.</title>
        <authorList>
            <person name="Lang D."/>
            <person name="Ullrich K.K."/>
            <person name="Murat F."/>
            <person name="Fuchs J."/>
            <person name="Jenkins J."/>
            <person name="Haas F.B."/>
            <person name="Piednoel M."/>
            <person name="Gundlach H."/>
            <person name="Van Bel M."/>
            <person name="Meyberg R."/>
            <person name="Vives C."/>
            <person name="Morata J."/>
            <person name="Symeonidi A."/>
            <person name="Hiss M."/>
            <person name="Muchero W."/>
            <person name="Kamisugi Y."/>
            <person name="Saleh O."/>
            <person name="Blanc G."/>
            <person name="Decker E.L."/>
            <person name="van Gessel N."/>
            <person name="Grimwood J."/>
            <person name="Hayes R.D."/>
            <person name="Graham S.W."/>
            <person name="Gunter L.E."/>
            <person name="McDaniel S.F."/>
            <person name="Hoernstein S.N.W."/>
            <person name="Larsson A."/>
            <person name="Li F.W."/>
            <person name="Perroud P.F."/>
            <person name="Phillips J."/>
            <person name="Ranjan P."/>
            <person name="Rokshar D.S."/>
            <person name="Rothfels C.J."/>
            <person name="Schneider L."/>
            <person name="Shu S."/>
            <person name="Stevenson D.W."/>
            <person name="Thummler F."/>
            <person name="Tillich M."/>
            <person name="Villarreal Aguilar J.C."/>
            <person name="Widiez T."/>
            <person name="Wong G.K."/>
            <person name="Wymore A."/>
            <person name="Zhang Y."/>
            <person name="Zimmer A.D."/>
            <person name="Quatrano R.S."/>
            <person name="Mayer K.F.X."/>
            <person name="Goodstein D."/>
            <person name="Casacuberta J.M."/>
            <person name="Vandepoele K."/>
            <person name="Reski R."/>
            <person name="Cuming A.C."/>
            <person name="Tuskan G.A."/>
            <person name="Maumus F."/>
            <person name="Salse J."/>
            <person name="Schmutz J."/>
            <person name="Rensing S.A."/>
        </authorList>
    </citation>
    <scope>NUCLEOTIDE SEQUENCE [LARGE SCALE GENOMIC DNA]</scope>
    <source>
        <strain evidence="16 17">cv. Gransden 2004</strain>
    </source>
</reference>
<dbReference type="EMBL" id="ABEU02000011">
    <property type="protein sequence ID" value="PNR45522.1"/>
    <property type="molecule type" value="Genomic_DNA"/>
</dbReference>
<dbReference type="EC" id="2.1.1.37" evidence="8"/>
<dbReference type="GO" id="GO:0006346">
    <property type="term" value="P:DNA methylation-dependent constitutive heterochromatin formation"/>
    <property type="evidence" value="ECO:0007669"/>
    <property type="project" value="InterPro"/>
</dbReference>
<dbReference type="PANTHER" id="PTHR10629">
    <property type="entry name" value="CYTOSINE-SPECIFIC METHYLTRANSFERASE"/>
    <property type="match status" value="1"/>
</dbReference>
<evidence type="ECO:0000313" key="17">
    <source>
        <dbReference type="Proteomes" id="UP000006727"/>
    </source>
</evidence>
<evidence type="ECO:0000313" key="16">
    <source>
        <dbReference type="EnsemblPlants" id="Pp3c11_20540V3.1"/>
    </source>
</evidence>
<dbReference type="InterPro" id="IPR018117">
    <property type="entry name" value="C5_DNA_meth_AS"/>
</dbReference>
<feature type="compositionally biased region" description="Acidic residues" evidence="13">
    <location>
        <begin position="721"/>
        <end position="745"/>
    </location>
</feature>
<dbReference type="InterPro" id="IPR029063">
    <property type="entry name" value="SAM-dependent_MTases_sf"/>
</dbReference>
<dbReference type="Gramene" id="Pp3c11_20540V3.4">
    <property type="protein sequence ID" value="Pp3c11_20540V3.4"/>
    <property type="gene ID" value="Pp3c11_20540"/>
</dbReference>
<dbReference type="InterPro" id="IPR050390">
    <property type="entry name" value="C5-Methyltransferase"/>
</dbReference>
<feature type="active site" evidence="9 10">
    <location>
        <position position="1246"/>
    </location>
</feature>
<dbReference type="GO" id="GO:0003682">
    <property type="term" value="F:chromatin binding"/>
    <property type="evidence" value="ECO:0007669"/>
    <property type="project" value="UniProtKB-UniRule"/>
</dbReference>
<dbReference type="FunFam" id="3.40.50.150:FF:000108">
    <property type="entry name" value="DNA (cytosine-5)-methyltransferase"/>
    <property type="match status" value="1"/>
</dbReference>
<comment type="catalytic activity">
    <reaction evidence="8 12">
        <text>a 2'-deoxycytidine in DNA + S-adenosyl-L-methionine = a 5-methyl-2'-deoxycytidine in DNA + S-adenosyl-L-homocysteine + H(+)</text>
        <dbReference type="Rhea" id="RHEA:13681"/>
        <dbReference type="Rhea" id="RHEA-COMP:11369"/>
        <dbReference type="Rhea" id="RHEA-COMP:11370"/>
        <dbReference type="ChEBI" id="CHEBI:15378"/>
        <dbReference type="ChEBI" id="CHEBI:57856"/>
        <dbReference type="ChEBI" id="CHEBI:59789"/>
        <dbReference type="ChEBI" id="CHEBI:85452"/>
        <dbReference type="ChEBI" id="CHEBI:85454"/>
        <dbReference type="EC" id="2.1.1.37"/>
    </reaction>
</comment>
<dbReference type="GO" id="GO:0044027">
    <property type="term" value="P:negative regulation of gene expression via chromosomal CpG island methylation"/>
    <property type="evidence" value="ECO:0000318"/>
    <property type="project" value="GO_Central"/>
</dbReference>
<sequence>MKMKPCDNGGGGTMLKPKPNAVAGRKGRKASTSEIEEEFEVANPISKSRKRKGAELDVVPATRRPRPKRAAASTSLKEVHHEIEAQYVTPKDEKIPMLEQEALVLTSQEKDESRLLLDFFIHDGEGETQPLDVVGSHEVYVTCLMAPHTSSIVSIDKSKAVLCESMGPILEWGIEGYDKGEPSVYIGTGLSFYTLVQPSGRYKKHFNLLLEKVTVCVEVYRALSPSTGGDPQLGLNDLFARVARSLRSGKYSSALQFFTRDYLIEQGGFIAGQLKALDGNADDDEQLFSGLPAIDVLESECLKRATQRWSVDVKPEALKIKDASASNGTSSKFEENDDQEQGGMDADEKLARHLQEMENRNLASRNGRNQPAGKGRKVYIKINEAEIANDYPLPAYYKAEEDETDEYLFFDDDNAILAPHELPQRMLHDWTLYNSDSRLVSLELLPMLSGVETDAEIFGSGMMTEDEDSAFTFDDEDGEVSSSLIETTSSSSNGNGISHKRNSIPQGIRLYLSAIKEWMIEFGANMIFISIRTDGAWYRLGKPSKQYRPWYAPVMKTARLAVKAITMLKQQQRVSRLSFSDIVKRLTDYLKEDSKFNFVKAADVERYLVVHGQIILQQFAEYPEEQIRRSAFVTGLIAKMEEKHHVKLTVSKKTTVIKKGRNLNPRAHLQPDAKKSKPMRATTTILVNRIWSNYYTKFNLSGEMPTVIKEEETVVAKEDKSEEEEEEEDDDDDEDEDEEELEDDSSAPAPKPSALTLKKVKKINVDRSEIVVGEAVLVNLDDDTVDSEKLPSMLLVEYLYDSRDKTPMLHGRVLVGATETVLGNAGDDREVFLTNNCADVEISGVQKVVVNMKRRTESYKDRKTNALADEAERARAKERELQGLPKEYFCRAVYSPDKGAFFSLPTREQGLAVGNGSCKTCIQRDEEEKMSAPALLDVGGFRLEGVEYRIGDYLYVDSTVFKFLVNKDEPEAEVVFKGGRNKGLRPFAVCQLLSVQKANRSNVLATKINVQRFYRPDDFGSHRAYVADVHEVYYSEDTVTVEISTVRGRCDVLRPGPVIDSSIRSEFHHLFLCSRVCDPKTGTVKQLPATVKLSSYCRLTDNTKNSSAAAELKAKAKGKGKAIEDEDNPSSAGLTACDNRLATLDIFAGCGGLSEGLRQAGVATTKWAIEYEHPASEAFNLNHPETNVFCENCNVILRCIMERGGDSDECLSTPDAQEMASALSDEKKKLLPAQGEVDFINGGPPCQGFSGMNRFNTGAWSKVQCEMILGFLSYAEYFRPRYFLLENVRNFVSFNKGQTFRLTLATLLEMGYQVRFGVLQAGNYGVSQSRKRAFIWAAAPNEILPEWPEPMHVFGSSQLKIALPGGASYAAVRDAGKGAPLRAMTVKDTIYDLPPVENGASKEEIKYSDPPVSWFQKQIRGNETALYDHIAKEMNELNLERCKHIPKYPGADWRTLPDIKIKLSTGTMVDLIPWCLPNTADRHNQWKGLFGRLDWDGNFPTSVTDPQPMGKVGMCFHPEQDRIVTVRECARSQGFPDSYKFSGTIQSKHRQIGNAVPPPLARALGLMLKAAIRLKEGS</sequence>
<comment type="similarity">
    <text evidence="8 10 11">Belongs to the class I-like SAM-binding methyltransferase superfamily. C5-methyltransferase family.</text>
</comment>
<dbReference type="FunFam" id="3.40.50.150:FF:000128">
    <property type="entry name" value="DNA (cytosine-5)-methyltransferase"/>
    <property type="match status" value="1"/>
</dbReference>
<dbReference type="Gene3D" id="3.40.50.150">
    <property type="entry name" value="Vaccinia Virus protein VP39"/>
    <property type="match status" value="1"/>
</dbReference>
<dbReference type="PANTHER" id="PTHR10629:SF52">
    <property type="entry name" value="DNA (CYTOSINE-5)-METHYLTRANSFERASE 1"/>
    <property type="match status" value="1"/>
</dbReference>
<feature type="region of interest" description="Disordered" evidence="13">
    <location>
        <begin position="324"/>
        <end position="343"/>
    </location>
</feature>
<dbReference type="InterPro" id="IPR001525">
    <property type="entry name" value="C5_MeTfrase"/>
</dbReference>
<evidence type="ECO:0000313" key="15">
    <source>
        <dbReference type="EMBL" id="PNR45522.1"/>
    </source>
</evidence>
<feature type="domain" description="BAH" evidence="14">
    <location>
        <begin position="946"/>
        <end position="1088"/>
    </location>
</feature>
<dbReference type="SMART" id="SM00439">
    <property type="entry name" value="BAH"/>
    <property type="match status" value="2"/>
</dbReference>
<dbReference type="PRINTS" id="PR00105">
    <property type="entry name" value="C5METTRFRASE"/>
</dbReference>
<dbReference type="Gene3D" id="2.30.30.490">
    <property type="match status" value="2"/>
</dbReference>
<keyword evidence="17" id="KW-1185">Reference proteome</keyword>
<keyword evidence="6 8" id="KW-0238">DNA-binding</keyword>
<name>A0A2K1JVH1_PHYPA</name>
<evidence type="ECO:0000256" key="13">
    <source>
        <dbReference type="SAM" id="MobiDB-lite"/>
    </source>
</evidence>
<keyword evidence="3 8" id="KW-0808">Transferase</keyword>
<dbReference type="PaxDb" id="3218-PP1S31_379V6.1"/>
<keyword evidence="2 8" id="KW-0489">Methyltransferase</keyword>
<dbReference type="PROSITE" id="PS00095">
    <property type="entry name" value="C5_MTASE_2"/>
    <property type="match status" value="1"/>
</dbReference>
<dbReference type="EnsemblPlants" id="Pp3c11_20540V3.3">
    <property type="protein sequence ID" value="Pp3c11_20540V3.3"/>
    <property type="gene ID" value="Pp3c11_20540"/>
</dbReference>
<evidence type="ECO:0000256" key="1">
    <source>
        <dbReference type="ARBA" id="ARBA00004123"/>
    </source>
</evidence>
<evidence type="ECO:0000256" key="12">
    <source>
        <dbReference type="RuleBase" id="RU000417"/>
    </source>
</evidence>
<dbReference type="Gramene" id="Pp3c11_20540V3.5">
    <property type="protein sequence ID" value="Pp3c11_20540V3.5"/>
    <property type="gene ID" value="Pp3c11_20540"/>
</dbReference>
<proteinExistence type="inferred from homology"/>
<dbReference type="PROSITE" id="PS51679">
    <property type="entry name" value="SAM_MT_C5"/>
    <property type="match status" value="1"/>
</dbReference>
<evidence type="ECO:0000256" key="10">
    <source>
        <dbReference type="PROSITE-ProRule" id="PRU01016"/>
    </source>
</evidence>
<organism evidence="15">
    <name type="scientific">Physcomitrium patens</name>
    <name type="common">Spreading-leaved earth moss</name>
    <name type="synonym">Physcomitrella patens</name>
    <dbReference type="NCBI Taxonomy" id="3218"/>
    <lineage>
        <taxon>Eukaryota</taxon>
        <taxon>Viridiplantae</taxon>
        <taxon>Streptophyta</taxon>
        <taxon>Embryophyta</taxon>
        <taxon>Bryophyta</taxon>
        <taxon>Bryophytina</taxon>
        <taxon>Bryopsida</taxon>
        <taxon>Funariidae</taxon>
        <taxon>Funariales</taxon>
        <taxon>Funariaceae</taxon>
        <taxon>Physcomitrium</taxon>
    </lineage>
</organism>
<dbReference type="SUPFAM" id="SSF53335">
    <property type="entry name" value="S-adenosyl-L-methionine-dependent methyltransferases"/>
    <property type="match status" value="1"/>
</dbReference>
<dbReference type="Gramene" id="Pp3c11_20540V3.2">
    <property type="protein sequence ID" value="Pp3c11_20540V3.2"/>
    <property type="gene ID" value="Pp3c11_20540"/>
</dbReference>
<dbReference type="OrthoDB" id="5376140at2759"/>
<evidence type="ECO:0000256" key="8">
    <source>
        <dbReference type="PIRNR" id="PIRNR037404"/>
    </source>
</evidence>
<dbReference type="Gramene" id="Pp3c11_20540V3.1">
    <property type="protein sequence ID" value="Pp3c11_20540V3.1"/>
    <property type="gene ID" value="Pp3c11_20540"/>
</dbReference>
<protein>
    <recommendedName>
        <fullName evidence="8">DNA (cytosine-5)-methyltransferase</fullName>
        <ecNumber evidence="8">2.1.1.37</ecNumber>
    </recommendedName>
</protein>
<dbReference type="GO" id="GO:0003886">
    <property type="term" value="F:DNA (cytosine-5-)-methyltransferase activity"/>
    <property type="evidence" value="ECO:0000318"/>
    <property type="project" value="GO_Central"/>
</dbReference>
<dbReference type="EnsemblPlants" id="Pp3c11_20540V3.2">
    <property type="protein sequence ID" value="Pp3c11_20540V3.2"/>
    <property type="gene ID" value="Pp3c11_20540"/>
</dbReference>
<gene>
    <name evidence="16" type="primary">LOC112288148</name>
    <name evidence="15" type="ORF">PHYPA_015293</name>
</gene>
<dbReference type="PROSITE" id="PS51038">
    <property type="entry name" value="BAH"/>
    <property type="match status" value="2"/>
</dbReference>